<proteinExistence type="inferred from homology"/>
<comment type="similarity">
    <text evidence="1">Belongs to the class I-like SAM-binding methyltransferase superfamily. METTL21 family. EFM6 subfamily.</text>
</comment>
<dbReference type="AlphaFoldDB" id="A0A420IU42"/>
<dbReference type="GO" id="GO:0016279">
    <property type="term" value="F:protein-lysine N-methyltransferase activity"/>
    <property type="evidence" value="ECO:0007669"/>
    <property type="project" value="UniProtKB-UniRule"/>
</dbReference>
<evidence type="ECO:0000256" key="1">
    <source>
        <dbReference type="HAMAP-Rule" id="MF_03198"/>
    </source>
</evidence>
<dbReference type="EC" id="2.1.1.-" evidence="1"/>
<dbReference type="SUPFAM" id="SSF53335">
    <property type="entry name" value="S-adenosyl-L-methionine-dependent methyltransferases"/>
    <property type="match status" value="1"/>
</dbReference>
<organism evidence="2 3">
    <name type="scientific">Golovinomyces cichoracearum</name>
    <dbReference type="NCBI Taxonomy" id="62708"/>
    <lineage>
        <taxon>Eukaryota</taxon>
        <taxon>Fungi</taxon>
        <taxon>Dikarya</taxon>
        <taxon>Ascomycota</taxon>
        <taxon>Pezizomycotina</taxon>
        <taxon>Leotiomycetes</taxon>
        <taxon>Erysiphales</taxon>
        <taxon>Erysiphaceae</taxon>
        <taxon>Golovinomyces</taxon>
    </lineage>
</organism>
<keyword evidence="3" id="KW-1185">Reference proteome</keyword>
<evidence type="ECO:0000313" key="3">
    <source>
        <dbReference type="Proteomes" id="UP000283383"/>
    </source>
</evidence>
<keyword evidence="1" id="KW-0963">Cytoplasm</keyword>
<reference evidence="2 3" key="1">
    <citation type="journal article" date="2018" name="BMC Genomics">
        <title>Comparative genome analyses reveal sequence features reflecting distinct modes of host-adaptation between dicot and monocot powdery mildew.</title>
        <authorList>
            <person name="Wu Y."/>
            <person name="Ma X."/>
            <person name="Pan Z."/>
            <person name="Kale S.D."/>
            <person name="Song Y."/>
            <person name="King H."/>
            <person name="Zhang Q."/>
            <person name="Presley C."/>
            <person name="Deng X."/>
            <person name="Wei C.I."/>
            <person name="Xiao S."/>
        </authorList>
    </citation>
    <scope>NUCLEOTIDE SEQUENCE [LARGE SCALE GENOMIC DNA]</scope>
    <source>
        <strain evidence="2">UMSG3</strain>
    </source>
</reference>
<dbReference type="HAMAP" id="MF_03198">
    <property type="entry name" value="Methyltr_EFM6"/>
    <property type="match status" value="1"/>
</dbReference>
<comment type="function">
    <text evidence="1">S-adenosyl-L-methionine-dependent protein-lysine N-methyltransferase that methylates elongation factor 1-alpha.</text>
</comment>
<dbReference type="Proteomes" id="UP000283383">
    <property type="component" value="Unassembled WGS sequence"/>
</dbReference>
<dbReference type="InterPro" id="IPR029063">
    <property type="entry name" value="SAM-dependent_MTases_sf"/>
</dbReference>
<feature type="binding site" evidence="1">
    <location>
        <position position="109"/>
    </location>
    <ligand>
        <name>S-adenosyl-L-methionine</name>
        <dbReference type="ChEBI" id="CHEBI:59789"/>
    </ligand>
</feature>
<name>A0A420IU42_9PEZI</name>
<dbReference type="GO" id="GO:0032259">
    <property type="term" value="P:methylation"/>
    <property type="evidence" value="ECO:0007669"/>
    <property type="project" value="UniProtKB-KW"/>
</dbReference>
<feature type="binding site" evidence="1">
    <location>
        <position position="137"/>
    </location>
    <ligand>
        <name>S-adenosyl-L-methionine</name>
        <dbReference type="ChEBI" id="CHEBI:59789"/>
    </ligand>
</feature>
<keyword evidence="1 2" id="KW-0808">Transferase</keyword>
<accession>A0A420IU42</accession>
<sequence>MTSELFFSEEPILSVKEDLIPLPTYKAVSTTSIDFSGLLETPLRLHEDLRTGCGGQIWPAGMVLARHMLRYQRNSLTQARILEIGAGGGLVGLAVAIGCQTSRPIYISDQENMIDLMRKNIAINDLESLVQELELNWGSELPAEIVEQRPDIILAADCVYLESSFPLLLTTLKDLLKLCEDGVIFFCFKKRRKADMRFLKAAKKIFIVEEPEDESRISFSREGLFLYTLKLKTY</sequence>
<feature type="binding site" evidence="1">
    <location>
        <begin position="85"/>
        <end position="87"/>
    </location>
    <ligand>
        <name>S-adenosyl-L-methionine</name>
        <dbReference type="ChEBI" id="CHEBI:59789"/>
    </ligand>
</feature>
<dbReference type="InterPro" id="IPR033684">
    <property type="entry name" value="EFM6"/>
</dbReference>
<dbReference type="PANTHER" id="PTHR14614">
    <property type="entry name" value="HEPATOCELLULAR CARCINOMA-ASSOCIATED ANTIGEN"/>
    <property type="match status" value="1"/>
</dbReference>
<dbReference type="Gene3D" id="3.40.50.150">
    <property type="entry name" value="Vaccinia Virus protein VP39"/>
    <property type="match status" value="1"/>
</dbReference>
<comment type="caution">
    <text evidence="2">The sequence shown here is derived from an EMBL/GenBank/DDBJ whole genome shotgun (WGS) entry which is preliminary data.</text>
</comment>
<dbReference type="STRING" id="62708.A0A420IU42"/>
<dbReference type="EMBL" id="MCBQ01006729">
    <property type="protein sequence ID" value="RKF78076.1"/>
    <property type="molecule type" value="Genomic_DNA"/>
</dbReference>
<protein>
    <recommendedName>
        <fullName evidence="1">Protein-lysine N-methyltransferase EFM6</fullName>
        <ecNumber evidence="1">2.1.1.-</ecNumber>
    </recommendedName>
    <alternativeName>
        <fullName evidence="1">Elongation factor methyltransferase 6</fullName>
    </alternativeName>
</protein>
<dbReference type="InterPro" id="IPR019410">
    <property type="entry name" value="Methyltransf_16"/>
</dbReference>
<evidence type="ECO:0000313" key="2">
    <source>
        <dbReference type="EMBL" id="RKF78076.1"/>
    </source>
</evidence>
<feature type="binding site" evidence="1">
    <location>
        <position position="58"/>
    </location>
    <ligand>
        <name>S-adenosyl-L-methionine</name>
        <dbReference type="ChEBI" id="CHEBI:59789"/>
    </ligand>
</feature>
<dbReference type="GO" id="GO:0005829">
    <property type="term" value="C:cytosol"/>
    <property type="evidence" value="ECO:0007669"/>
    <property type="project" value="TreeGrafter"/>
</dbReference>
<gene>
    <name evidence="1" type="primary">EFM6</name>
    <name evidence="2" type="ORF">GcM3_067007</name>
</gene>
<feature type="binding site" evidence="1">
    <location>
        <position position="156"/>
    </location>
    <ligand>
        <name>S-adenosyl-L-methionine</name>
        <dbReference type="ChEBI" id="CHEBI:59789"/>
    </ligand>
</feature>
<comment type="subcellular location">
    <subcellularLocation>
        <location evidence="1">Cytoplasm</location>
    </subcellularLocation>
</comment>
<dbReference type="PANTHER" id="PTHR14614:SF152">
    <property type="entry name" value="PROTEIN-LYSINE N-METHYLTRANSFERASE EFM6"/>
    <property type="match status" value="1"/>
</dbReference>
<keyword evidence="1 2" id="KW-0489">Methyltransferase</keyword>
<keyword evidence="1" id="KW-0949">S-adenosyl-L-methionine</keyword>
<dbReference type="Pfam" id="PF10294">
    <property type="entry name" value="Methyltransf_16"/>
    <property type="match status" value="1"/>
</dbReference>